<reference evidence="1 2" key="1">
    <citation type="journal article" date="2014" name="Int. J. Syst. Evol. Microbiol.">
        <title>Streptomyces hoynatensis sp. nov., isolated from deep marine sediment.</title>
        <authorList>
            <person name="Veyisoglu A."/>
            <person name="Sahin N."/>
        </authorList>
    </citation>
    <scope>NUCLEOTIDE SEQUENCE [LARGE SCALE GENOMIC DNA]</scope>
    <source>
        <strain evidence="1 2">KCTC 29097</strain>
    </source>
</reference>
<keyword evidence="2" id="KW-1185">Reference proteome</keyword>
<dbReference type="AlphaFoldDB" id="A0A3A9YWV4"/>
<dbReference type="Proteomes" id="UP000272474">
    <property type="component" value="Unassembled WGS sequence"/>
</dbReference>
<comment type="caution">
    <text evidence="1">The sequence shown here is derived from an EMBL/GenBank/DDBJ whole genome shotgun (WGS) entry which is preliminary data.</text>
</comment>
<dbReference type="InterPro" id="IPR015105">
    <property type="entry name" value="NgoMIV"/>
</dbReference>
<dbReference type="CDD" id="cd22340">
    <property type="entry name" value="NgoMIV-like"/>
    <property type="match status" value="1"/>
</dbReference>
<gene>
    <name evidence="1" type="ORF">D7294_18100</name>
</gene>
<organism evidence="1 2">
    <name type="scientific">Streptomyces hoynatensis</name>
    <dbReference type="NCBI Taxonomy" id="1141874"/>
    <lineage>
        <taxon>Bacteria</taxon>
        <taxon>Bacillati</taxon>
        <taxon>Actinomycetota</taxon>
        <taxon>Actinomycetes</taxon>
        <taxon>Kitasatosporales</taxon>
        <taxon>Streptomycetaceae</taxon>
        <taxon>Streptomyces</taxon>
    </lineage>
</organism>
<dbReference type="Gene3D" id="3.40.50.10010">
    <property type="entry name" value="Type-2 restriction enzyme NgoMIV"/>
    <property type="match status" value="1"/>
</dbReference>
<dbReference type="OrthoDB" id="5504137at2"/>
<dbReference type="SUPFAM" id="SSF52980">
    <property type="entry name" value="Restriction endonuclease-like"/>
    <property type="match status" value="1"/>
</dbReference>
<dbReference type="GO" id="GO:0009036">
    <property type="term" value="F:type II site-specific deoxyribonuclease activity"/>
    <property type="evidence" value="ECO:0007669"/>
    <property type="project" value="InterPro"/>
</dbReference>
<keyword evidence="1" id="KW-0378">Hydrolase</keyword>
<dbReference type="InterPro" id="IPR037083">
    <property type="entry name" value="NgoMIV_sf"/>
</dbReference>
<accession>A0A3A9YWV4</accession>
<dbReference type="Pfam" id="PF09015">
    <property type="entry name" value="NgoMIV_restric"/>
    <property type="match status" value="1"/>
</dbReference>
<evidence type="ECO:0000313" key="2">
    <source>
        <dbReference type="Proteomes" id="UP000272474"/>
    </source>
</evidence>
<dbReference type="InterPro" id="IPR011335">
    <property type="entry name" value="Restrct_endonuc-II-like"/>
</dbReference>
<sequence length="287" mass="31299">MTAALTVARQHFHGALAARHTLSLSPDGVASNADSNQKTSTAIAAAIAKALGAQIVPKKLDGQRAGKQFEQAVEEFLAAVFPLFRSLRPGKWRIENVGSSRGEYQISKYEPYAHLGELAHVIESNRTLASVLGNSYEISPDILVLRAPEPDGLINQERELVDEESGRYSILREVNQERAIVHAIVSCKWTLRSDRAQNARSEALNVIRNRKGRTPHIVVVTGEPTPSRLASLALGTGDIDTVYHFALPELIQAVEKTGNDEAISMLSTLVNGKRLRDISDLPLDLAV</sequence>
<evidence type="ECO:0000313" key="1">
    <source>
        <dbReference type="EMBL" id="RKN40370.1"/>
    </source>
</evidence>
<proteinExistence type="predicted"/>
<dbReference type="RefSeq" id="WP_120681002.1">
    <property type="nucleotide sequence ID" value="NZ_RBAL01000010.1"/>
</dbReference>
<keyword evidence="1" id="KW-0540">Nuclease</keyword>
<dbReference type="EMBL" id="RBAL01000010">
    <property type="protein sequence ID" value="RKN40370.1"/>
    <property type="molecule type" value="Genomic_DNA"/>
</dbReference>
<keyword evidence="1" id="KW-0255">Endonuclease</keyword>
<protein>
    <submittedName>
        <fullName evidence="1">Restriction endonuclease</fullName>
    </submittedName>
</protein>
<dbReference type="GO" id="GO:0009307">
    <property type="term" value="P:DNA restriction-modification system"/>
    <property type="evidence" value="ECO:0007669"/>
    <property type="project" value="InterPro"/>
</dbReference>
<name>A0A3A9YWV4_9ACTN</name>